<evidence type="ECO:0000313" key="2">
    <source>
        <dbReference type="EMBL" id="KAL3809757.1"/>
    </source>
</evidence>
<feature type="compositionally biased region" description="Polar residues" evidence="1">
    <location>
        <begin position="583"/>
        <end position="602"/>
    </location>
</feature>
<feature type="region of interest" description="Disordered" evidence="1">
    <location>
        <begin position="80"/>
        <end position="211"/>
    </location>
</feature>
<feature type="compositionally biased region" description="Polar residues" evidence="1">
    <location>
        <begin position="823"/>
        <end position="840"/>
    </location>
</feature>
<name>A0ABD3R9R8_9STRA</name>
<comment type="caution">
    <text evidence="2">The sequence shown here is derived from an EMBL/GenBank/DDBJ whole genome shotgun (WGS) entry which is preliminary data.</text>
</comment>
<proteinExistence type="predicted"/>
<gene>
    <name evidence="2" type="ORF">ACHAXA_011430</name>
</gene>
<dbReference type="EMBL" id="JALLPB020000380">
    <property type="protein sequence ID" value="KAL3809757.1"/>
    <property type="molecule type" value="Genomic_DNA"/>
</dbReference>
<feature type="region of interest" description="Disordered" evidence="1">
    <location>
        <begin position="996"/>
        <end position="1052"/>
    </location>
</feature>
<feature type="compositionally biased region" description="Gly residues" evidence="1">
    <location>
        <begin position="235"/>
        <end position="244"/>
    </location>
</feature>
<feature type="compositionally biased region" description="Low complexity" evidence="1">
    <location>
        <begin position="807"/>
        <end position="822"/>
    </location>
</feature>
<feature type="compositionally biased region" description="Basic and acidic residues" evidence="1">
    <location>
        <begin position="562"/>
        <end position="577"/>
    </location>
</feature>
<feature type="compositionally biased region" description="Pro residues" evidence="1">
    <location>
        <begin position="541"/>
        <end position="553"/>
    </location>
</feature>
<feature type="region of interest" description="Disordered" evidence="1">
    <location>
        <begin position="452"/>
        <end position="872"/>
    </location>
</feature>
<organism evidence="2 3">
    <name type="scientific">Cyclostephanos tholiformis</name>
    <dbReference type="NCBI Taxonomy" id="382380"/>
    <lineage>
        <taxon>Eukaryota</taxon>
        <taxon>Sar</taxon>
        <taxon>Stramenopiles</taxon>
        <taxon>Ochrophyta</taxon>
        <taxon>Bacillariophyta</taxon>
        <taxon>Coscinodiscophyceae</taxon>
        <taxon>Thalassiosirophycidae</taxon>
        <taxon>Stephanodiscales</taxon>
        <taxon>Stephanodiscaceae</taxon>
        <taxon>Cyclostephanos</taxon>
    </lineage>
</organism>
<feature type="compositionally biased region" description="Low complexity" evidence="1">
    <location>
        <begin position="863"/>
        <end position="872"/>
    </location>
</feature>
<feature type="compositionally biased region" description="Low complexity" evidence="1">
    <location>
        <begin position="254"/>
        <end position="278"/>
    </location>
</feature>
<feature type="compositionally biased region" description="Polar residues" evidence="1">
    <location>
        <begin position="996"/>
        <end position="1009"/>
    </location>
</feature>
<feature type="compositionally biased region" description="Basic and acidic residues" evidence="1">
    <location>
        <begin position="638"/>
        <end position="652"/>
    </location>
</feature>
<accession>A0ABD3R9R8</accession>
<feature type="compositionally biased region" description="Polar residues" evidence="1">
    <location>
        <begin position="725"/>
        <end position="743"/>
    </location>
</feature>
<feature type="compositionally biased region" description="Low complexity" evidence="1">
    <location>
        <begin position="621"/>
        <end position="632"/>
    </location>
</feature>
<evidence type="ECO:0000256" key="1">
    <source>
        <dbReference type="SAM" id="MobiDB-lite"/>
    </source>
</evidence>
<feature type="compositionally biased region" description="Pro residues" evidence="1">
    <location>
        <begin position="367"/>
        <end position="384"/>
    </location>
</feature>
<feature type="compositionally biased region" description="Basic and acidic residues" evidence="1">
    <location>
        <begin position="673"/>
        <end position="686"/>
    </location>
</feature>
<dbReference type="AlphaFoldDB" id="A0ABD3R9R8"/>
<keyword evidence="3" id="KW-1185">Reference proteome</keyword>
<sequence>MSSSSSSSSSSSITLPSTTLTTTSGGTSMTPDGTCPCHPVIRLRRRNRQTGEWKSLLESCPLCDAAAFLGGVQQKQQNAGGAAVIAPRRQQRIPTTSGGADRDGGDDSIGRSSSIRPSSVKSSTRGLSSPLSDRRRSRQRRSICGGGGEDRDNDSDLTDDDATSSSVRSSTKELHYTTGRQRLALSLPGGRSFPGGNSSVSSQISASSSSCPEIVVAVDDHIQSHAATTITASGGAAGGGGGGSCPTTDDEGFSSADDGYSSSVTSSFSLRSSASSSMRKSKSRYCRRKGNNNRRGGPASAVPGVRFHPETKSAAPDTTSDQSSVQSSPASSSEVGGEGETARTTMTMVRRERPTNGGDDEDAVVHPLPPPPPPPPPPRPPPPSSRALMNTNAVVDVAELVDDIDGGGEATSIIATATPRKMTSSILRKSSFGTLGRQASAASMTSMDHIAIDEDGLGKGGGERDLSSVAPDLPFGGGDPPPSTSSPKPKELQESHEEQEEMPSLSSQLTLFHSQGQRKWQNHQDQDSSAATVGGGTPGNRTPPPPPQRPKPLPSAYWASYSDDRDQDRPHQHHQEPHVFPSSPVQLQYHRQGSSDRLQQQPGYPLESVQGRLTKHRQESQQDQVKQLQSQEHICPPRGDRPSSRGRGERTDPPQQQHQEQLPRRGSRPSSRGRLEPQADNDDRVVQRRHRSKSRDGGLETPDTYVQPRSRSRSICSSSRGDFYQSDSNLGSSRDPNHGNSSLDCRCDFDQSIASIGSDPRRDHGHSALSQSSGCGRPVTGILRNGKNAQHQSHRKDGQQPHHPVASLQQHPQQLQRSLSQSGGKNSSAHLHQQRMQPQRKNSRDNWKNQSNLSRAESHTESETSPESESTTFLHKSYDSFHHRGEALLEPSVFDDRGRCVRHPHIRLRKKKMMGGWKIVLVNCPDCCIEGMLRMRLEAGDGGNNGGISKSASLGEHRADKNSKSIRRKNSQEGSVSSKDIGPPITQIVLRMQSDSSVISETTYSTPPEDSTGSSSTDRSVSGRLHNSAPQDEPRGIPPVERFPPPTGGLRLVRRMPFTDAYGDKGWYTGEVASGSGLPHGRGILHYCDGRVHDGRWSNGLTASVGNSPAQFFQWRPKSPLLFAISQRHSPHLSTLAGTTFIVIQ</sequence>
<evidence type="ECO:0000313" key="3">
    <source>
        <dbReference type="Proteomes" id="UP001530377"/>
    </source>
</evidence>
<feature type="compositionally biased region" description="Basic residues" evidence="1">
    <location>
        <begin position="279"/>
        <end position="292"/>
    </location>
</feature>
<protein>
    <submittedName>
        <fullName evidence="2">Uncharacterized protein</fullName>
    </submittedName>
</protein>
<feature type="region of interest" description="Disordered" evidence="1">
    <location>
        <begin position="1"/>
        <end position="38"/>
    </location>
</feature>
<reference evidence="2 3" key="1">
    <citation type="submission" date="2024-10" db="EMBL/GenBank/DDBJ databases">
        <title>Updated reference genomes for cyclostephanoid diatoms.</title>
        <authorList>
            <person name="Roberts W.R."/>
            <person name="Alverson A.J."/>
        </authorList>
    </citation>
    <scope>NUCLEOTIDE SEQUENCE [LARGE SCALE GENOMIC DNA]</scope>
    <source>
        <strain evidence="2 3">AJA228-03</strain>
    </source>
</reference>
<feature type="compositionally biased region" description="Low complexity" evidence="1">
    <location>
        <begin position="316"/>
        <end position="335"/>
    </location>
</feature>
<dbReference type="Proteomes" id="UP001530377">
    <property type="component" value="Unassembled WGS sequence"/>
</dbReference>
<feature type="compositionally biased region" description="Low complexity" evidence="1">
    <location>
        <begin position="198"/>
        <end position="210"/>
    </location>
</feature>
<feature type="region of interest" description="Disordered" evidence="1">
    <location>
        <begin position="947"/>
        <end position="984"/>
    </location>
</feature>
<feature type="compositionally biased region" description="Polar residues" evidence="1">
    <location>
        <begin position="504"/>
        <end position="519"/>
    </location>
</feature>
<feature type="compositionally biased region" description="Basic and acidic residues" evidence="1">
    <location>
        <begin position="100"/>
        <end position="109"/>
    </location>
</feature>
<feature type="compositionally biased region" description="Low complexity" evidence="1">
    <location>
        <begin position="110"/>
        <end position="131"/>
    </location>
</feature>
<feature type="compositionally biased region" description="Low complexity" evidence="1">
    <location>
        <begin position="1010"/>
        <end position="1024"/>
    </location>
</feature>
<feature type="compositionally biased region" description="Acidic residues" evidence="1">
    <location>
        <begin position="151"/>
        <end position="162"/>
    </location>
</feature>
<feature type="compositionally biased region" description="Low complexity" evidence="1">
    <location>
        <begin position="1"/>
        <end position="31"/>
    </location>
</feature>
<feature type="region of interest" description="Disordered" evidence="1">
    <location>
        <begin position="230"/>
        <end position="390"/>
    </location>
</feature>